<reference evidence="1" key="1">
    <citation type="submission" date="2020-03" db="EMBL/GenBank/DDBJ databases">
        <authorList>
            <person name="Weist P."/>
        </authorList>
    </citation>
    <scope>NUCLEOTIDE SEQUENCE</scope>
</reference>
<dbReference type="EMBL" id="CADEAL010004017">
    <property type="protein sequence ID" value="CAB1449501.1"/>
    <property type="molecule type" value="Genomic_DNA"/>
</dbReference>
<sequence length="108" mass="12012">MLPNMLSSPSLVLTLFTGFPSTRTSVNILLSVTHICTHLYHSLVMALPAVHIHRALFSIRYNGEFAQLSAGKHEWRPALLPWQDICCFQLAPPFLVDSSVPPCSRLAL</sequence>
<keyword evidence="2" id="KW-1185">Reference proteome</keyword>
<accession>A0A9N7VJE0</accession>
<evidence type="ECO:0000313" key="2">
    <source>
        <dbReference type="Proteomes" id="UP001153269"/>
    </source>
</evidence>
<gene>
    <name evidence="1" type="ORF">PLEPLA_LOCUS37184</name>
</gene>
<protein>
    <submittedName>
        <fullName evidence="1">Uncharacterized protein</fullName>
    </submittedName>
</protein>
<proteinExistence type="predicted"/>
<evidence type="ECO:0000313" key="1">
    <source>
        <dbReference type="EMBL" id="CAB1449501.1"/>
    </source>
</evidence>
<comment type="caution">
    <text evidence="1">The sequence shown here is derived from an EMBL/GenBank/DDBJ whole genome shotgun (WGS) entry which is preliminary data.</text>
</comment>
<dbReference type="Proteomes" id="UP001153269">
    <property type="component" value="Unassembled WGS sequence"/>
</dbReference>
<dbReference type="AlphaFoldDB" id="A0A9N7VJE0"/>
<name>A0A9N7VJE0_PLEPL</name>
<organism evidence="1 2">
    <name type="scientific">Pleuronectes platessa</name>
    <name type="common">European plaice</name>
    <dbReference type="NCBI Taxonomy" id="8262"/>
    <lineage>
        <taxon>Eukaryota</taxon>
        <taxon>Metazoa</taxon>
        <taxon>Chordata</taxon>
        <taxon>Craniata</taxon>
        <taxon>Vertebrata</taxon>
        <taxon>Euteleostomi</taxon>
        <taxon>Actinopterygii</taxon>
        <taxon>Neopterygii</taxon>
        <taxon>Teleostei</taxon>
        <taxon>Neoteleostei</taxon>
        <taxon>Acanthomorphata</taxon>
        <taxon>Carangaria</taxon>
        <taxon>Pleuronectiformes</taxon>
        <taxon>Pleuronectoidei</taxon>
        <taxon>Pleuronectidae</taxon>
        <taxon>Pleuronectes</taxon>
    </lineage>
</organism>